<dbReference type="Proteomes" id="UP001492541">
    <property type="component" value="Chromosome"/>
</dbReference>
<dbReference type="CDD" id="cd17321">
    <property type="entry name" value="MFS_MMR_MDR_like"/>
    <property type="match status" value="1"/>
</dbReference>
<sequence length="449" mass="48765">MRRSVLMAVTITSFMTPFTLSSVNVALPLIAFQLKANTTEMNWIATSFLISSAIFLIPFGRLADIRGRRMLFITGTAIFSLASLFAAFSLTPEMLIAFRFLQGIGGAMIFSTGIAMLTSAFPQEERGKVLGINTAAVYTGLSAGPFIGGMLTSNFGWKSVFLVTFIAGVFALAVSVRKIKTEWAEAKGEGFDYAGSLLYGMTILFFTLGASERHGLYMLLLSLFSFIAFFVWERRQVYPVIDLKLFTSNLPFALSNLSALLNYSATFALTYLLSVYLQLVRNLDPGRTGTILVAQPVVMALLSPLAGWLSDRIEPRYVASLGMLLNALGLFMFSGITEKTAVTTLVLYLAVMGTGFALFSSPNTNAVMSSVERRFYGIASATLSTMRVVGQTMSMVIVMLVFSSTIGTAMVSSIDPMDLMNAMGIAFSIFSGLCTVGIFTSLFRGNIRQ</sequence>
<feature type="transmembrane region" description="Helical" evidence="6">
    <location>
        <begin position="422"/>
        <end position="443"/>
    </location>
</feature>
<dbReference type="SUPFAM" id="SSF103473">
    <property type="entry name" value="MFS general substrate transporter"/>
    <property type="match status" value="1"/>
</dbReference>
<feature type="transmembrane region" description="Helical" evidence="6">
    <location>
        <begin position="342"/>
        <end position="363"/>
    </location>
</feature>
<dbReference type="Gene3D" id="1.20.1250.20">
    <property type="entry name" value="MFS general substrate transporter like domains"/>
    <property type="match status" value="1"/>
</dbReference>
<feature type="domain" description="Major facilitator superfamily (MFS) profile" evidence="7">
    <location>
        <begin position="5"/>
        <end position="449"/>
    </location>
</feature>
<feature type="transmembrane region" description="Helical" evidence="6">
    <location>
        <begin position="41"/>
        <end position="59"/>
    </location>
</feature>
<feature type="transmembrane region" description="Helical" evidence="6">
    <location>
        <begin position="191"/>
        <end position="209"/>
    </location>
</feature>
<feature type="transmembrane region" description="Helical" evidence="6">
    <location>
        <begin position="96"/>
        <end position="117"/>
    </location>
</feature>
<evidence type="ECO:0000256" key="6">
    <source>
        <dbReference type="SAM" id="Phobius"/>
    </source>
</evidence>
<dbReference type="InterPro" id="IPR020846">
    <property type="entry name" value="MFS_dom"/>
</dbReference>
<dbReference type="GeneID" id="90448621"/>
<evidence type="ECO:0000313" key="8">
    <source>
        <dbReference type="EMBL" id="XAT64353.1"/>
    </source>
</evidence>
<dbReference type="PRINTS" id="PR01036">
    <property type="entry name" value="TCRTETB"/>
</dbReference>
<feature type="transmembrane region" description="Helical" evidence="6">
    <location>
        <begin position="71"/>
        <end position="90"/>
    </location>
</feature>
<feature type="transmembrane region" description="Helical" evidence="6">
    <location>
        <begin position="129"/>
        <end position="148"/>
    </location>
</feature>
<dbReference type="RefSeq" id="WP_193806031.1">
    <property type="nucleotide sequence ID" value="NZ_CP087714.1"/>
</dbReference>
<keyword evidence="3 6" id="KW-0812">Transmembrane</keyword>
<keyword evidence="2" id="KW-0813">Transport</keyword>
<evidence type="ECO:0000256" key="1">
    <source>
        <dbReference type="ARBA" id="ARBA00004141"/>
    </source>
</evidence>
<gene>
    <name evidence="8" type="ORF">LPQ35_03010</name>
</gene>
<dbReference type="InterPro" id="IPR036259">
    <property type="entry name" value="MFS_trans_sf"/>
</dbReference>
<accession>A0ABZ3H5G7</accession>
<dbReference type="Pfam" id="PF07690">
    <property type="entry name" value="MFS_1"/>
    <property type="match status" value="1"/>
</dbReference>
<dbReference type="PANTHER" id="PTHR42718:SF9">
    <property type="entry name" value="MAJOR FACILITATOR SUPERFAMILY MULTIDRUG TRANSPORTER MFSC"/>
    <property type="match status" value="1"/>
</dbReference>
<feature type="transmembrane region" description="Helical" evidence="6">
    <location>
        <begin position="317"/>
        <end position="336"/>
    </location>
</feature>
<feature type="transmembrane region" description="Helical" evidence="6">
    <location>
        <begin position="215"/>
        <end position="232"/>
    </location>
</feature>
<evidence type="ECO:0000256" key="2">
    <source>
        <dbReference type="ARBA" id="ARBA00022448"/>
    </source>
</evidence>
<organism evidence="8 9">
    <name type="scientific">Geoglobus acetivorans</name>
    <dbReference type="NCBI Taxonomy" id="565033"/>
    <lineage>
        <taxon>Archaea</taxon>
        <taxon>Methanobacteriati</taxon>
        <taxon>Methanobacteriota</taxon>
        <taxon>Archaeoglobi</taxon>
        <taxon>Archaeoglobales</taxon>
        <taxon>Archaeoglobaceae</taxon>
        <taxon>Geoglobus</taxon>
    </lineage>
</organism>
<dbReference type="PANTHER" id="PTHR42718">
    <property type="entry name" value="MAJOR FACILITATOR SUPERFAMILY MULTIDRUG TRANSPORTER MFSC"/>
    <property type="match status" value="1"/>
</dbReference>
<name>A0ABZ3H5G7_GEOAI</name>
<feature type="transmembrane region" description="Helical" evidence="6">
    <location>
        <begin position="289"/>
        <end position="310"/>
    </location>
</feature>
<evidence type="ECO:0000256" key="5">
    <source>
        <dbReference type="ARBA" id="ARBA00023136"/>
    </source>
</evidence>
<dbReference type="PROSITE" id="PS50850">
    <property type="entry name" value="MFS"/>
    <property type="match status" value="1"/>
</dbReference>
<keyword evidence="9" id="KW-1185">Reference proteome</keyword>
<reference evidence="8 9" key="1">
    <citation type="submission" date="2021-11" db="EMBL/GenBank/DDBJ databases">
        <title>Whole genome of Geoglobus acetivorans.</title>
        <authorList>
            <person name="Liu D."/>
        </authorList>
    </citation>
    <scope>NUCLEOTIDE SEQUENCE [LARGE SCALE GENOMIC DNA]</scope>
    <source>
        <strain evidence="8 9">SBH6</strain>
    </source>
</reference>
<evidence type="ECO:0000259" key="7">
    <source>
        <dbReference type="PROSITE" id="PS50850"/>
    </source>
</evidence>
<protein>
    <submittedName>
        <fullName evidence="8">MFS transporter</fullName>
    </submittedName>
</protein>
<comment type="subcellular location">
    <subcellularLocation>
        <location evidence="1">Membrane</location>
        <topology evidence="1">Multi-pass membrane protein</topology>
    </subcellularLocation>
</comment>
<dbReference type="InterPro" id="IPR011701">
    <property type="entry name" value="MFS"/>
</dbReference>
<proteinExistence type="predicted"/>
<evidence type="ECO:0000313" key="9">
    <source>
        <dbReference type="Proteomes" id="UP001492541"/>
    </source>
</evidence>
<keyword evidence="4 6" id="KW-1133">Transmembrane helix</keyword>
<dbReference type="EMBL" id="CP087714">
    <property type="protein sequence ID" value="XAT64353.1"/>
    <property type="molecule type" value="Genomic_DNA"/>
</dbReference>
<feature type="transmembrane region" description="Helical" evidence="6">
    <location>
        <begin position="253"/>
        <end position="277"/>
    </location>
</feature>
<feature type="transmembrane region" description="Helical" evidence="6">
    <location>
        <begin position="375"/>
        <end position="402"/>
    </location>
</feature>
<evidence type="ECO:0000256" key="3">
    <source>
        <dbReference type="ARBA" id="ARBA00022692"/>
    </source>
</evidence>
<dbReference type="Gene3D" id="1.20.1720.10">
    <property type="entry name" value="Multidrug resistance protein D"/>
    <property type="match status" value="1"/>
</dbReference>
<feature type="transmembrane region" description="Helical" evidence="6">
    <location>
        <begin position="160"/>
        <end position="179"/>
    </location>
</feature>
<evidence type="ECO:0000256" key="4">
    <source>
        <dbReference type="ARBA" id="ARBA00022989"/>
    </source>
</evidence>
<keyword evidence="5 6" id="KW-0472">Membrane</keyword>